<comment type="subunit">
    <text evidence="7">Homodimer. Forms a stable heterotetrameric complex of 2 MoeB and 2 MoaD during adenylation of MoaD.</text>
</comment>
<dbReference type="CDD" id="cd00158">
    <property type="entry name" value="RHOD"/>
    <property type="match status" value="1"/>
</dbReference>
<dbReference type="PANTHER" id="PTHR10953:SF102">
    <property type="entry name" value="ADENYLYLTRANSFERASE AND SULFURTRANSFERASE MOCS3"/>
    <property type="match status" value="1"/>
</dbReference>
<dbReference type="CDD" id="cd00757">
    <property type="entry name" value="ThiF_MoeB_HesA_family"/>
    <property type="match status" value="1"/>
</dbReference>
<keyword evidence="3" id="KW-0547">Nucleotide-binding</keyword>
<dbReference type="InterPro" id="IPR000594">
    <property type="entry name" value="ThiF_NAD_FAD-bd"/>
</dbReference>
<dbReference type="InterPro" id="IPR035985">
    <property type="entry name" value="Ubiquitin-activating_enz"/>
</dbReference>
<dbReference type="AlphaFoldDB" id="A0A367GTQ0"/>
<comment type="caution">
    <text evidence="14">The sequence shown here is derived from an EMBL/GenBank/DDBJ whole genome shotgun (WGS) entry which is preliminary data.</text>
</comment>
<dbReference type="SUPFAM" id="SSF69572">
    <property type="entry name" value="Activating enzymes of the ubiquitin-like proteins"/>
    <property type="match status" value="1"/>
</dbReference>
<evidence type="ECO:0000259" key="13">
    <source>
        <dbReference type="PROSITE" id="PS50206"/>
    </source>
</evidence>
<evidence type="ECO:0000256" key="10">
    <source>
        <dbReference type="ARBA" id="ARBA00075110"/>
    </source>
</evidence>
<keyword evidence="4" id="KW-0067">ATP-binding</keyword>
<evidence type="ECO:0000313" key="15">
    <source>
        <dbReference type="Proteomes" id="UP000253209"/>
    </source>
</evidence>
<dbReference type="GO" id="GO:0005524">
    <property type="term" value="F:ATP binding"/>
    <property type="evidence" value="ECO:0007669"/>
    <property type="project" value="UniProtKB-KW"/>
</dbReference>
<dbReference type="InterPro" id="IPR036873">
    <property type="entry name" value="Rhodanese-like_dom_sf"/>
</dbReference>
<keyword evidence="15" id="KW-1185">Reference proteome</keyword>
<dbReference type="InterPro" id="IPR045886">
    <property type="entry name" value="ThiF/MoeB/HesA"/>
</dbReference>
<keyword evidence="2" id="KW-0808">Transferase</keyword>
<gene>
    <name evidence="14" type="ORF">DJ568_04880</name>
</gene>
<evidence type="ECO:0000313" key="14">
    <source>
        <dbReference type="EMBL" id="RCH56083.1"/>
    </source>
</evidence>
<dbReference type="GO" id="GO:0005737">
    <property type="term" value="C:cytoplasm"/>
    <property type="evidence" value="ECO:0007669"/>
    <property type="project" value="TreeGrafter"/>
</dbReference>
<sequence>MNADLLRYTCQMALPGFGEGAQLLLKHAKVLIVGVGGLGCPVAQYLTAAGVGTIGLADFDNVTVGNLHRQILFGPADIGENKAKVACEHLHKQNPAVLLMPYARITDENALDIIEQYDIVVDCTDNFGTRYLLNDACVLSGKPLVYGAIYQFEGQVAVWNVENSDGSRSPNYRDLYPRVNAAQIPNCTEGGVIPTLAGVIGCLQANEVLKYITNTGELLKGKVLLFDALVMQSRVIKTGTVTTTAITALQGTCATPVMTAGALKAALINNEIDLIDVRTAEERNAFDIGGKHIPLHELAENLHQINPDAKTVFYCASGKRSGDAVELVKRKMPDAELYSLEGGMKEWLDMNA</sequence>
<dbReference type="GO" id="GO:0004792">
    <property type="term" value="F:thiosulfate-cyanide sulfurtransferase activity"/>
    <property type="evidence" value="ECO:0007669"/>
    <property type="project" value="TreeGrafter"/>
</dbReference>
<dbReference type="PANTHER" id="PTHR10953">
    <property type="entry name" value="UBIQUITIN-ACTIVATING ENZYME E1"/>
    <property type="match status" value="1"/>
</dbReference>
<accession>A0A367GTQ0</accession>
<dbReference type="RefSeq" id="WP_114004120.1">
    <property type="nucleotide sequence ID" value="NZ_QGDC01000002.1"/>
</dbReference>
<evidence type="ECO:0000256" key="8">
    <source>
        <dbReference type="ARBA" id="ARBA00066884"/>
    </source>
</evidence>
<name>A0A367GTQ0_9SPHI</name>
<comment type="catalytic activity">
    <reaction evidence="5">
        <text>[molybdopterin-synthase sulfur-carrier protein]-C-terminal Gly-Gly + ATP + H(+) = [molybdopterin-synthase sulfur-carrier protein]-C-terminal Gly-Gly-AMP + diphosphate</text>
        <dbReference type="Rhea" id="RHEA:43616"/>
        <dbReference type="Rhea" id="RHEA-COMP:12159"/>
        <dbReference type="Rhea" id="RHEA-COMP:12202"/>
        <dbReference type="ChEBI" id="CHEBI:15378"/>
        <dbReference type="ChEBI" id="CHEBI:30616"/>
        <dbReference type="ChEBI" id="CHEBI:33019"/>
        <dbReference type="ChEBI" id="CHEBI:90618"/>
        <dbReference type="ChEBI" id="CHEBI:90778"/>
        <dbReference type="EC" id="2.7.7.80"/>
    </reaction>
</comment>
<dbReference type="PROSITE" id="PS50206">
    <property type="entry name" value="RHODANESE_3"/>
    <property type="match status" value="1"/>
</dbReference>
<evidence type="ECO:0000256" key="12">
    <source>
        <dbReference type="ARBA" id="ARBA00078531"/>
    </source>
</evidence>
<dbReference type="GO" id="GO:0008641">
    <property type="term" value="F:ubiquitin-like modifier activating enzyme activity"/>
    <property type="evidence" value="ECO:0007669"/>
    <property type="project" value="InterPro"/>
</dbReference>
<evidence type="ECO:0000256" key="3">
    <source>
        <dbReference type="ARBA" id="ARBA00022741"/>
    </source>
</evidence>
<dbReference type="FunFam" id="3.40.50.720:FF:000033">
    <property type="entry name" value="Adenylyltransferase and sulfurtransferase MOCS3"/>
    <property type="match status" value="1"/>
</dbReference>
<dbReference type="EMBL" id="QGDC01000002">
    <property type="protein sequence ID" value="RCH56083.1"/>
    <property type="molecule type" value="Genomic_DNA"/>
</dbReference>
<evidence type="ECO:0000256" key="7">
    <source>
        <dbReference type="ARBA" id="ARBA00063809"/>
    </source>
</evidence>
<protein>
    <recommendedName>
        <fullName evidence="9">Molybdopterin-synthase adenylyltransferase</fullName>
        <ecNumber evidence="8">2.7.7.80</ecNumber>
    </recommendedName>
    <alternativeName>
        <fullName evidence="12">MoaD protein adenylase</fullName>
    </alternativeName>
    <alternativeName>
        <fullName evidence="10">Molybdopterin-converting factor subunit 1 adenylase</fullName>
    </alternativeName>
    <alternativeName>
        <fullName evidence="11">Sulfur carrier protein MoaD adenylyltransferase</fullName>
    </alternativeName>
</protein>
<reference evidence="14 15" key="1">
    <citation type="submission" date="2018-05" db="EMBL/GenBank/DDBJ databases">
        <title>Mucilaginibacter hurinus sp. nov., isolated from briquette warehouse soil.</title>
        <authorList>
            <person name="Choi L."/>
        </authorList>
    </citation>
    <scope>NUCLEOTIDE SEQUENCE [LARGE SCALE GENOMIC DNA]</scope>
    <source>
        <strain evidence="14 15">ZR32</strain>
    </source>
</reference>
<comment type="function">
    <text evidence="6">Catalyzes the adenylation by ATP of the carboxyl group of the C-terminal glycine of sulfur carrier protein MoaD.</text>
</comment>
<dbReference type="Gene3D" id="3.40.50.720">
    <property type="entry name" value="NAD(P)-binding Rossmann-like Domain"/>
    <property type="match status" value="1"/>
</dbReference>
<evidence type="ECO:0000256" key="9">
    <source>
        <dbReference type="ARBA" id="ARBA00073635"/>
    </source>
</evidence>
<evidence type="ECO:0000256" key="1">
    <source>
        <dbReference type="ARBA" id="ARBA00009919"/>
    </source>
</evidence>
<dbReference type="GO" id="GO:0061605">
    <property type="term" value="F:molybdopterin-synthase adenylyltransferase activity"/>
    <property type="evidence" value="ECO:0007669"/>
    <property type="project" value="UniProtKB-EC"/>
</dbReference>
<evidence type="ECO:0000256" key="4">
    <source>
        <dbReference type="ARBA" id="ARBA00022840"/>
    </source>
</evidence>
<dbReference type="Pfam" id="PF00581">
    <property type="entry name" value="Rhodanese"/>
    <property type="match status" value="1"/>
</dbReference>
<evidence type="ECO:0000256" key="6">
    <source>
        <dbReference type="ARBA" id="ARBA00055169"/>
    </source>
</evidence>
<dbReference type="InterPro" id="IPR001763">
    <property type="entry name" value="Rhodanese-like_dom"/>
</dbReference>
<evidence type="ECO:0000256" key="2">
    <source>
        <dbReference type="ARBA" id="ARBA00022679"/>
    </source>
</evidence>
<evidence type="ECO:0000256" key="11">
    <source>
        <dbReference type="ARBA" id="ARBA00075328"/>
    </source>
</evidence>
<evidence type="ECO:0000256" key="5">
    <source>
        <dbReference type="ARBA" id="ARBA00052218"/>
    </source>
</evidence>
<feature type="domain" description="Rhodanese" evidence="13">
    <location>
        <begin position="268"/>
        <end position="352"/>
    </location>
</feature>
<organism evidence="14 15">
    <name type="scientific">Mucilaginibacter hurinus</name>
    <dbReference type="NCBI Taxonomy" id="2201324"/>
    <lineage>
        <taxon>Bacteria</taxon>
        <taxon>Pseudomonadati</taxon>
        <taxon>Bacteroidota</taxon>
        <taxon>Sphingobacteriia</taxon>
        <taxon>Sphingobacteriales</taxon>
        <taxon>Sphingobacteriaceae</taxon>
        <taxon>Mucilaginibacter</taxon>
    </lineage>
</organism>
<dbReference type="Proteomes" id="UP000253209">
    <property type="component" value="Unassembled WGS sequence"/>
</dbReference>
<dbReference type="Gene3D" id="3.40.250.10">
    <property type="entry name" value="Rhodanese-like domain"/>
    <property type="match status" value="1"/>
</dbReference>
<proteinExistence type="inferred from homology"/>
<dbReference type="SMART" id="SM00450">
    <property type="entry name" value="RHOD"/>
    <property type="match status" value="1"/>
</dbReference>
<comment type="similarity">
    <text evidence="1">Belongs to the HesA/MoeB/ThiF family.</text>
</comment>
<dbReference type="Pfam" id="PF00899">
    <property type="entry name" value="ThiF"/>
    <property type="match status" value="1"/>
</dbReference>
<dbReference type="OrthoDB" id="9804286at2"/>
<dbReference type="EC" id="2.7.7.80" evidence="8"/>